<evidence type="ECO:0000256" key="1">
    <source>
        <dbReference type="ARBA" id="ARBA00022448"/>
    </source>
</evidence>
<dbReference type="Gene3D" id="3.40.50.300">
    <property type="entry name" value="P-loop containing nucleotide triphosphate hydrolases"/>
    <property type="match status" value="1"/>
</dbReference>
<feature type="domain" description="ABC transporter" evidence="2">
    <location>
        <begin position="23"/>
        <end position="55"/>
    </location>
</feature>
<dbReference type="AlphaFoldDB" id="A0A8J7YRG1"/>
<dbReference type="GO" id="GO:0016887">
    <property type="term" value="F:ATP hydrolysis activity"/>
    <property type="evidence" value="ECO:0007669"/>
    <property type="project" value="InterPro"/>
</dbReference>
<reference evidence="3" key="1">
    <citation type="submission" date="2021-05" db="EMBL/GenBank/DDBJ databases">
        <title>Genomic insights into ecological role and evolution of a novel Thermoplasmata order Candidatus Sysuiplasmatales.</title>
        <authorList>
            <person name="Yuan Y."/>
        </authorList>
    </citation>
    <scope>NUCLEOTIDE SEQUENCE</scope>
    <source>
        <strain evidence="3">TUT19-bin139</strain>
    </source>
</reference>
<keyword evidence="3" id="KW-0547">Nucleotide-binding</keyword>
<dbReference type="GO" id="GO:0005524">
    <property type="term" value="F:ATP binding"/>
    <property type="evidence" value="ECO:0007669"/>
    <property type="project" value="UniProtKB-KW"/>
</dbReference>
<proteinExistence type="predicted"/>
<accession>A0A8J7YRG1</accession>
<sequence length="56" mass="6034">MKDGTPKLELRKVSKRYGKVNVLDEIDLSVGENEFFAVLGPSGSGKSTLLKVIIGV</sequence>
<dbReference type="PANTHER" id="PTHR42788:SF13">
    <property type="entry name" value="ALIPHATIC SULFONATES IMPORT ATP-BINDING PROTEIN SSUB"/>
    <property type="match status" value="1"/>
</dbReference>
<evidence type="ECO:0000313" key="4">
    <source>
        <dbReference type="Proteomes" id="UP000750197"/>
    </source>
</evidence>
<name>A0A8J7YRG1_9ARCH</name>
<dbReference type="InterPro" id="IPR003439">
    <property type="entry name" value="ABC_transporter-like_ATP-bd"/>
</dbReference>
<keyword evidence="3" id="KW-0067">ATP-binding</keyword>
<evidence type="ECO:0000313" key="3">
    <source>
        <dbReference type="EMBL" id="MBX8645120.1"/>
    </source>
</evidence>
<dbReference type="InterPro" id="IPR027417">
    <property type="entry name" value="P-loop_NTPase"/>
</dbReference>
<dbReference type="InterPro" id="IPR050166">
    <property type="entry name" value="ABC_transporter_ATP-bind"/>
</dbReference>
<gene>
    <name evidence="3" type="ORF">KIY12_10465</name>
</gene>
<evidence type="ECO:0000259" key="2">
    <source>
        <dbReference type="Pfam" id="PF00005"/>
    </source>
</evidence>
<protein>
    <submittedName>
        <fullName evidence="3">ATP-binding cassette domain-containing protein</fullName>
    </submittedName>
</protein>
<dbReference type="SUPFAM" id="SSF52540">
    <property type="entry name" value="P-loop containing nucleoside triphosphate hydrolases"/>
    <property type="match status" value="1"/>
</dbReference>
<dbReference type="EMBL" id="JAHEAC010000178">
    <property type="protein sequence ID" value="MBX8645120.1"/>
    <property type="molecule type" value="Genomic_DNA"/>
</dbReference>
<keyword evidence="1" id="KW-0813">Transport</keyword>
<dbReference type="Pfam" id="PF00005">
    <property type="entry name" value="ABC_tran"/>
    <property type="match status" value="1"/>
</dbReference>
<organism evidence="3 4">
    <name type="scientific">Candidatus Sysuiplasma superficiale</name>
    <dbReference type="NCBI Taxonomy" id="2823368"/>
    <lineage>
        <taxon>Archaea</taxon>
        <taxon>Methanobacteriati</taxon>
        <taxon>Thermoplasmatota</taxon>
        <taxon>Thermoplasmata</taxon>
        <taxon>Candidatus Sysuiplasmatales</taxon>
        <taxon>Candidatus Sysuiplasmataceae</taxon>
        <taxon>Candidatus Sysuiplasma</taxon>
    </lineage>
</organism>
<dbReference type="PANTHER" id="PTHR42788">
    <property type="entry name" value="TAURINE IMPORT ATP-BINDING PROTEIN-RELATED"/>
    <property type="match status" value="1"/>
</dbReference>
<feature type="non-terminal residue" evidence="3">
    <location>
        <position position="56"/>
    </location>
</feature>
<dbReference type="Proteomes" id="UP000750197">
    <property type="component" value="Unassembled WGS sequence"/>
</dbReference>
<comment type="caution">
    <text evidence="3">The sequence shown here is derived from an EMBL/GenBank/DDBJ whole genome shotgun (WGS) entry which is preliminary data.</text>
</comment>